<sequence length="116" mass="12850">MSTVPDFTAAIWFKARASESAQGCFEVAFADGHVALRDSKDRTLPAQVYPADVWNGWLDNLRQGILGGHRIVLTFSSDGVQVRDGANPSAQVHTYTRHEYECFMSGVRSREFDLAA</sequence>
<comment type="caution">
    <text evidence="2">The sequence shown here is derived from an EMBL/GenBank/DDBJ whole genome shotgun (WGS) entry which is preliminary data.</text>
</comment>
<dbReference type="RefSeq" id="WP_153470603.1">
    <property type="nucleotide sequence ID" value="NZ_WBOF01000005.1"/>
</dbReference>
<dbReference type="AlphaFoldDB" id="A0A6N7L101"/>
<protein>
    <submittedName>
        <fullName evidence="2">DUF397 domain-containing protein</fullName>
    </submittedName>
</protein>
<dbReference type="EMBL" id="WBOF01000005">
    <property type="protein sequence ID" value="MQS17522.1"/>
    <property type="molecule type" value="Genomic_DNA"/>
</dbReference>
<organism evidence="2 3">
    <name type="scientific">Streptomyces kaniharaensis</name>
    <dbReference type="NCBI Taxonomy" id="212423"/>
    <lineage>
        <taxon>Bacteria</taxon>
        <taxon>Bacillati</taxon>
        <taxon>Actinomycetota</taxon>
        <taxon>Actinomycetes</taxon>
        <taxon>Kitasatosporales</taxon>
        <taxon>Streptomycetaceae</taxon>
        <taxon>Streptomyces</taxon>
    </lineage>
</organism>
<dbReference type="InterPro" id="IPR007278">
    <property type="entry name" value="DUF397"/>
</dbReference>
<dbReference type="Proteomes" id="UP000450000">
    <property type="component" value="Unassembled WGS sequence"/>
</dbReference>
<evidence type="ECO:0000259" key="1">
    <source>
        <dbReference type="Pfam" id="PF04149"/>
    </source>
</evidence>
<evidence type="ECO:0000313" key="2">
    <source>
        <dbReference type="EMBL" id="MQS17522.1"/>
    </source>
</evidence>
<accession>A0A6N7L101</accession>
<name>A0A6N7L101_9ACTN</name>
<feature type="domain" description="DUF397" evidence="1">
    <location>
        <begin position="12"/>
        <end position="61"/>
    </location>
</feature>
<keyword evidence="3" id="KW-1185">Reference proteome</keyword>
<reference evidence="2 3" key="1">
    <citation type="submission" date="2019-09" db="EMBL/GenBank/DDBJ databases">
        <title>Genome Sequences of Streptomyces kaniharaensis ATCC 21070.</title>
        <authorList>
            <person name="Zhu W."/>
            <person name="De Crecy-Lagard V."/>
            <person name="Richards N.G."/>
        </authorList>
    </citation>
    <scope>NUCLEOTIDE SEQUENCE [LARGE SCALE GENOMIC DNA]</scope>
    <source>
        <strain evidence="2 3">SF-557</strain>
    </source>
</reference>
<proteinExistence type="predicted"/>
<evidence type="ECO:0000313" key="3">
    <source>
        <dbReference type="Proteomes" id="UP000450000"/>
    </source>
</evidence>
<gene>
    <name evidence="2" type="ORF">F7Q99_36390</name>
</gene>
<dbReference type="OrthoDB" id="4570646at2"/>
<dbReference type="Pfam" id="PF04149">
    <property type="entry name" value="DUF397"/>
    <property type="match status" value="1"/>
</dbReference>